<dbReference type="Gene3D" id="3.40.960.10">
    <property type="entry name" value="VSR Endonuclease"/>
    <property type="match status" value="1"/>
</dbReference>
<gene>
    <name evidence="7" type="ORF">C4520_17500</name>
</gene>
<proteinExistence type="inferred from homology"/>
<organism evidence="7 8">
    <name type="scientific">Abyssobacteria bacterium (strain SURF_5)</name>
    <dbReference type="NCBI Taxonomy" id="2093360"/>
    <lineage>
        <taxon>Bacteria</taxon>
        <taxon>Pseudomonadati</taxon>
        <taxon>Candidatus Hydrogenedentota</taxon>
        <taxon>Candidatus Abyssobacteria</taxon>
    </lineage>
</organism>
<evidence type="ECO:0000256" key="3">
    <source>
        <dbReference type="ARBA" id="ARBA00022763"/>
    </source>
</evidence>
<dbReference type="AlphaFoldDB" id="A0A3A4NFB6"/>
<evidence type="ECO:0000256" key="4">
    <source>
        <dbReference type="ARBA" id="ARBA00022801"/>
    </source>
</evidence>
<dbReference type="GO" id="GO:0006298">
    <property type="term" value="P:mismatch repair"/>
    <property type="evidence" value="ECO:0007669"/>
    <property type="project" value="InterPro"/>
</dbReference>
<keyword evidence="4" id="KW-0378">Hydrolase</keyword>
<sequence length="135" mass="16438">MVDIFSPQKRSWIMSRVRGTNTRSEKKVFSHLRKEGIYFQKHYRRAPGNPDVALPRKKLCVFIDGDFWHGRRIKETSDKLPPFWREKILTNIRRDIRNKRKLRKLGWKTMRVWESDLKKKPEKTLEKIVDFLSER</sequence>
<comment type="caution">
    <text evidence="7">The sequence shown here is derived from an EMBL/GenBank/DDBJ whole genome shotgun (WGS) entry which is preliminary data.</text>
</comment>
<keyword evidence="1" id="KW-0540">Nuclease</keyword>
<evidence type="ECO:0000313" key="8">
    <source>
        <dbReference type="Proteomes" id="UP000265882"/>
    </source>
</evidence>
<keyword evidence="5" id="KW-0234">DNA repair</keyword>
<accession>A0A3A4NFB6</accession>
<dbReference type="InterPro" id="IPR011335">
    <property type="entry name" value="Restrct_endonuc-II-like"/>
</dbReference>
<dbReference type="Proteomes" id="UP000265882">
    <property type="component" value="Unassembled WGS sequence"/>
</dbReference>
<dbReference type="GO" id="GO:0016787">
    <property type="term" value="F:hydrolase activity"/>
    <property type="evidence" value="ECO:0007669"/>
    <property type="project" value="UniProtKB-KW"/>
</dbReference>
<keyword evidence="2 7" id="KW-0255">Endonuclease</keyword>
<evidence type="ECO:0000256" key="6">
    <source>
        <dbReference type="ARBA" id="ARBA00029466"/>
    </source>
</evidence>
<dbReference type="SUPFAM" id="SSF52980">
    <property type="entry name" value="Restriction endonuclease-like"/>
    <property type="match status" value="1"/>
</dbReference>
<protein>
    <submittedName>
        <fullName evidence="7">Very short patch repair endonuclease</fullName>
    </submittedName>
</protein>
<evidence type="ECO:0000256" key="5">
    <source>
        <dbReference type="ARBA" id="ARBA00023204"/>
    </source>
</evidence>
<evidence type="ECO:0000256" key="2">
    <source>
        <dbReference type="ARBA" id="ARBA00022759"/>
    </source>
</evidence>
<dbReference type="GO" id="GO:0004519">
    <property type="term" value="F:endonuclease activity"/>
    <property type="evidence" value="ECO:0007669"/>
    <property type="project" value="UniProtKB-KW"/>
</dbReference>
<dbReference type="InterPro" id="IPR004603">
    <property type="entry name" value="DNA_mismatch_endonuc_vsr"/>
</dbReference>
<dbReference type="CDD" id="cd00221">
    <property type="entry name" value="Vsr"/>
    <property type="match status" value="1"/>
</dbReference>
<dbReference type="Pfam" id="PF03852">
    <property type="entry name" value="Vsr"/>
    <property type="match status" value="1"/>
</dbReference>
<evidence type="ECO:0000313" key="7">
    <source>
        <dbReference type="EMBL" id="RJP17116.1"/>
    </source>
</evidence>
<name>A0A3A4NFB6_ABYX5</name>
<keyword evidence="3" id="KW-0227">DNA damage</keyword>
<evidence type="ECO:0000256" key="1">
    <source>
        <dbReference type="ARBA" id="ARBA00022722"/>
    </source>
</evidence>
<dbReference type="EMBL" id="QZKU01000120">
    <property type="protein sequence ID" value="RJP17116.1"/>
    <property type="molecule type" value="Genomic_DNA"/>
</dbReference>
<comment type="similarity">
    <text evidence="6">Belongs to the Vsr family.</text>
</comment>
<reference evidence="7 8" key="1">
    <citation type="journal article" date="2017" name="ISME J.">
        <title>Energy and carbon metabolisms in a deep terrestrial subsurface fluid microbial community.</title>
        <authorList>
            <person name="Momper L."/>
            <person name="Jungbluth S.P."/>
            <person name="Lee M.D."/>
            <person name="Amend J.P."/>
        </authorList>
    </citation>
    <scope>NUCLEOTIDE SEQUENCE [LARGE SCALE GENOMIC DNA]</scope>
    <source>
        <strain evidence="7">SURF_5</strain>
    </source>
</reference>